<organism evidence="2 3">
    <name type="scientific">Cryptococcus floricola</name>
    <dbReference type="NCBI Taxonomy" id="2591691"/>
    <lineage>
        <taxon>Eukaryota</taxon>
        <taxon>Fungi</taxon>
        <taxon>Dikarya</taxon>
        <taxon>Basidiomycota</taxon>
        <taxon>Agaricomycotina</taxon>
        <taxon>Tremellomycetes</taxon>
        <taxon>Tremellales</taxon>
        <taxon>Cryptococcaceae</taxon>
        <taxon>Cryptococcus</taxon>
    </lineage>
</organism>
<dbReference type="EMBL" id="NIDF01000093">
    <property type="protein sequence ID" value="TYJ53318.1"/>
    <property type="molecule type" value="Genomic_DNA"/>
</dbReference>
<feature type="compositionally biased region" description="Basic residues" evidence="1">
    <location>
        <begin position="96"/>
        <end position="105"/>
    </location>
</feature>
<feature type="region of interest" description="Disordered" evidence="1">
    <location>
        <begin position="1"/>
        <end position="155"/>
    </location>
</feature>
<feature type="compositionally biased region" description="Low complexity" evidence="1">
    <location>
        <begin position="59"/>
        <end position="78"/>
    </location>
</feature>
<gene>
    <name evidence="2" type="ORF">B9479_006033</name>
</gene>
<accession>A0A5D3ARK0</accession>
<sequence>MPSPAPTNPSPPTTTHSSLHDEHVDQQTASGVNAGPKLSRPSGPSQIHRPANPPPSGFASHHSASRSPSPISPSQQASGRRRAPQYATETTNLSQRQKRNARKRKAEKEEEGREDDDDDDVWTGEKENQLDKREKRARRGWPKGEDKKKGGQGDDDISMMVEAVLWMQDLLGKHLSGEGKEGTLELIASWLEKRDDFDDPLKGRVLRRCLKDDLCAGQVLQVVKGCKSKFLEKELLAEIKTW</sequence>
<keyword evidence="3" id="KW-1185">Reference proteome</keyword>
<evidence type="ECO:0000313" key="3">
    <source>
        <dbReference type="Proteomes" id="UP000322245"/>
    </source>
</evidence>
<proteinExistence type="predicted"/>
<reference evidence="2 3" key="1">
    <citation type="submission" date="2017-05" db="EMBL/GenBank/DDBJ databases">
        <title>The Genome Sequence of Tsuchiyaea wingfieldii DSM 27421.</title>
        <authorList>
            <person name="Cuomo C."/>
            <person name="Passer A."/>
            <person name="Billmyre B."/>
            <person name="Heitman J."/>
        </authorList>
    </citation>
    <scope>NUCLEOTIDE SEQUENCE [LARGE SCALE GENOMIC DNA]</scope>
    <source>
        <strain evidence="2 3">DSM 27421</strain>
    </source>
</reference>
<evidence type="ECO:0000313" key="2">
    <source>
        <dbReference type="EMBL" id="TYJ53318.1"/>
    </source>
</evidence>
<evidence type="ECO:0000256" key="1">
    <source>
        <dbReference type="SAM" id="MobiDB-lite"/>
    </source>
</evidence>
<feature type="compositionally biased region" description="Acidic residues" evidence="1">
    <location>
        <begin position="112"/>
        <end position="122"/>
    </location>
</feature>
<comment type="caution">
    <text evidence="2">The sequence shown here is derived from an EMBL/GenBank/DDBJ whole genome shotgun (WGS) entry which is preliminary data.</text>
</comment>
<protein>
    <submittedName>
        <fullName evidence="2">Uncharacterized protein</fullName>
    </submittedName>
</protein>
<name>A0A5D3ARK0_9TREE</name>
<dbReference type="Proteomes" id="UP000322245">
    <property type="component" value="Unassembled WGS sequence"/>
</dbReference>
<dbReference type="AlphaFoldDB" id="A0A5D3ARK0"/>
<feature type="compositionally biased region" description="Basic and acidic residues" evidence="1">
    <location>
        <begin position="142"/>
        <end position="152"/>
    </location>
</feature>
<feature type="compositionally biased region" description="Basic and acidic residues" evidence="1">
    <location>
        <begin position="123"/>
        <end position="134"/>
    </location>
</feature>
<feature type="compositionally biased region" description="Pro residues" evidence="1">
    <location>
        <begin position="1"/>
        <end position="12"/>
    </location>
</feature>